<keyword evidence="3" id="KW-0732">Signal</keyword>
<dbReference type="Gene3D" id="1.25.40.390">
    <property type="match status" value="1"/>
</dbReference>
<keyword evidence="9" id="KW-1185">Reference proteome</keyword>
<evidence type="ECO:0000259" key="6">
    <source>
        <dbReference type="Pfam" id="PF07980"/>
    </source>
</evidence>
<comment type="caution">
    <text evidence="8">The sequence shown here is derived from an EMBL/GenBank/DDBJ whole genome shotgun (WGS) entry which is preliminary data.</text>
</comment>
<feature type="domain" description="SusD-like N-terminal" evidence="7">
    <location>
        <begin position="72"/>
        <end position="227"/>
    </location>
</feature>
<dbReference type="Pfam" id="PF07980">
    <property type="entry name" value="SusD_RagB"/>
    <property type="match status" value="1"/>
</dbReference>
<keyword evidence="5" id="KW-0998">Cell outer membrane</keyword>
<evidence type="ECO:0000256" key="1">
    <source>
        <dbReference type="ARBA" id="ARBA00004442"/>
    </source>
</evidence>
<dbReference type="SUPFAM" id="SSF48452">
    <property type="entry name" value="TPR-like"/>
    <property type="match status" value="1"/>
</dbReference>
<dbReference type="RefSeq" id="WP_176027763.1">
    <property type="nucleotide sequence ID" value="NZ_JBHSJV010000001.1"/>
</dbReference>
<dbReference type="Proteomes" id="UP001597459">
    <property type="component" value="Unassembled WGS sequence"/>
</dbReference>
<dbReference type="InterPro" id="IPR011990">
    <property type="entry name" value="TPR-like_helical_dom_sf"/>
</dbReference>
<evidence type="ECO:0000256" key="3">
    <source>
        <dbReference type="ARBA" id="ARBA00022729"/>
    </source>
</evidence>
<organism evidence="8 9">
    <name type="scientific">Aquimarina hainanensis</name>
    <dbReference type="NCBI Taxonomy" id="1578017"/>
    <lineage>
        <taxon>Bacteria</taxon>
        <taxon>Pseudomonadati</taxon>
        <taxon>Bacteroidota</taxon>
        <taxon>Flavobacteriia</taxon>
        <taxon>Flavobacteriales</taxon>
        <taxon>Flavobacteriaceae</taxon>
        <taxon>Aquimarina</taxon>
    </lineage>
</organism>
<gene>
    <name evidence="8" type="ORF">ACFSTE_02235</name>
</gene>
<keyword evidence="4" id="KW-0472">Membrane</keyword>
<evidence type="ECO:0000313" key="9">
    <source>
        <dbReference type="Proteomes" id="UP001597459"/>
    </source>
</evidence>
<dbReference type="InterPro" id="IPR012944">
    <property type="entry name" value="SusD_RagB_dom"/>
</dbReference>
<feature type="domain" description="RagB/SusD" evidence="6">
    <location>
        <begin position="331"/>
        <end position="459"/>
    </location>
</feature>
<evidence type="ECO:0000259" key="7">
    <source>
        <dbReference type="Pfam" id="PF14322"/>
    </source>
</evidence>
<dbReference type="InterPro" id="IPR033985">
    <property type="entry name" value="SusD-like_N"/>
</dbReference>
<comment type="similarity">
    <text evidence="2">Belongs to the SusD family.</text>
</comment>
<protein>
    <submittedName>
        <fullName evidence="8">RagB/SusD family nutrient uptake outer membrane protein</fullName>
    </submittedName>
</protein>
<evidence type="ECO:0000313" key="8">
    <source>
        <dbReference type="EMBL" id="MFD2589631.1"/>
    </source>
</evidence>
<evidence type="ECO:0000256" key="5">
    <source>
        <dbReference type="ARBA" id="ARBA00023237"/>
    </source>
</evidence>
<dbReference type="PROSITE" id="PS51257">
    <property type="entry name" value="PROKAR_LIPOPROTEIN"/>
    <property type="match status" value="1"/>
</dbReference>
<dbReference type="Pfam" id="PF14322">
    <property type="entry name" value="SusD-like_3"/>
    <property type="match status" value="1"/>
</dbReference>
<comment type="subcellular location">
    <subcellularLocation>
        <location evidence="1">Cell outer membrane</location>
    </subcellularLocation>
</comment>
<sequence>MKSKFWILVINMIFFSSCETLGGLDNVEIDGRIPVEQAYENEGVIEAAIIGAYASIRNMIPMPAVLSGSGLSGQLSVRDFGLGATFVNHTVRSNNIAISDIYGGGYRALANANELIIRLPKTGEEVLSEAKRNFYLGEAKFMRALSYFYMLRVYGEFYNQNSEYGIVLGPIEYDENNNPIPQKRATVKESYRFILEDINDVLNSGIPNSGDASRATIKAAKALKMKVLLYMRRYDEVVEIGKEFVGSELESKYENIYVRGHTGVDIIFATPTDFVFSNYEGGGYTEGIIPGSVFLNTLQKKEGDWNRISRTLPSDTHQTGFKWAFTYPNPPAWMHLRIPEVLLIYAEAKARVVKAASGTIEELSVEVSELNRIRERAGVVPKQPENINEFLKIIRLEKLMELYYENGEDWFDLVRYHIEEDLNIFLIKDKLDSKENFVYPIPEEEIMIGGGIIVQNPGYE</sequence>
<name>A0ABW5N3D4_9FLAO</name>
<accession>A0ABW5N3D4</accession>
<evidence type="ECO:0000256" key="2">
    <source>
        <dbReference type="ARBA" id="ARBA00006275"/>
    </source>
</evidence>
<reference evidence="9" key="1">
    <citation type="journal article" date="2019" name="Int. J. Syst. Evol. Microbiol.">
        <title>The Global Catalogue of Microorganisms (GCM) 10K type strain sequencing project: providing services to taxonomists for standard genome sequencing and annotation.</title>
        <authorList>
            <consortium name="The Broad Institute Genomics Platform"/>
            <consortium name="The Broad Institute Genome Sequencing Center for Infectious Disease"/>
            <person name="Wu L."/>
            <person name="Ma J."/>
        </authorList>
    </citation>
    <scope>NUCLEOTIDE SEQUENCE [LARGE SCALE GENOMIC DNA]</scope>
    <source>
        <strain evidence="9">KCTC 42423</strain>
    </source>
</reference>
<proteinExistence type="inferred from homology"/>
<evidence type="ECO:0000256" key="4">
    <source>
        <dbReference type="ARBA" id="ARBA00023136"/>
    </source>
</evidence>
<dbReference type="EMBL" id="JBHULX010000001">
    <property type="protein sequence ID" value="MFD2589631.1"/>
    <property type="molecule type" value="Genomic_DNA"/>
</dbReference>